<dbReference type="PROSITE" id="PS50948">
    <property type="entry name" value="PAN"/>
    <property type="match status" value="1"/>
</dbReference>
<dbReference type="PROSITE" id="PS00615">
    <property type="entry name" value="C_TYPE_LECTIN_1"/>
    <property type="match status" value="1"/>
</dbReference>
<dbReference type="SMART" id="SM00034">
    <property type="entry name" value="CLECT"/>
    <property type="match status" value="1"/>
</dbReference>
<dbReference type="PANTHER" id="PTHR22803">
    <property type="entry name" value="MANNOSE, PHOSPHOLIPASE, LECTIN RECEPTOR RELATED"/>
    <property type="match status" value="1"/>
</dbReference>
<evidence type="ECO:0000313" key="5">
    <source>
        <dbReference type="EMBL" id="ESO96379.1"/>
    </source>
</evidence>
<dbReference type="Proteomes" id="UP000030746">
    <property type="component" value="Unassembled WGS sequence"/>
</dbReference>
<dbReference type="SUPFAM" id="SSF56436">
    <property type="entry name" value="C-type lectin-like"/>
    <property type="match status" value="1"/>
</dbReference>
<dbReference type="InterPro" id="IPR018378">
    <property type="entry name" value="C-type_lectin_CS"/>
</dbReference>
<keyword evidence="1" id="KW-1015">Disulfide bond</keyword>
<dbReference type="Gene3D" id="3.10.100.10">
    <property type="entry name" value="Mannose-Binding Protein A, subunit A"/>
    <property type="match status" value="1"/>
</dbReference>
<keyword evidence="6" id="KW-1185">Reference proteome</keyword>
<dbReference type="HOGENOM" id="CLU_1148334_0_0_1"/>
<name>V4C4C1_LOTGI</name>
<dbReference type="CDD" id="cd00037">
    <property type="entry name" value="CLECT"/>
    <property type="match status" value="1"/>
</dbReference>
<dbReference type="RefSeq" id="XP_009052925.1">
    <property type="nucleotide sequence ID" value="XM_009054677.1"/>
</dbReference>
<sequence length="242" mass="28459">MTMYFIILLCIVLSTTSATNFRQTRAKRRPDFEDKIKESSLLLASDTASVTACSLLCMGDIRCVSYFYVRTTRLCQLHSIVFYSQQLTTASPETSYYQLYEDWCLPGDQHNLYRQEDSCYKYYNLTYYLDYEQSIDLCLYYSATMLMVKTEEKYNHIKNYLLDEQHGTYAWDQFFIAARNDTGTLLWSDNTPVDFTDFASGEPSSNDEMCVTLHEIFSFKWNDVDCNYDCRVICEKFKPKDD</sequence>
<dbReference type="OMA" id="CISENAW"/>
<dbReference type="InterPro" id="IPR016187">
    <property type="entry name" value="CTDL_fold"/>
</dbReference>
<gene>
    <name evidence="5" type="ORF">LOTGIDRAFT_174832</name>
</gene>
<evidence type="ECO:0000259" key="4">
    <source>
        <dbReference type="PROSITE" id="PS50948"/>
    </source>
</evidence>
<dbReference type="InterPro" id="IPR003609">
    <property type="entry name" value="Pan_app"/>
</dbReference>
<evidence type="ECO:0000313" key="6">
    <source>
        <dbReference type="Proteomes" id="UP000030746"/>
    </source>
</evidence>
<dbReference type="SUPFAM" id="SSF57414">
    <property type="entry name" value="Hairpin loop containing domain-like"/>
    <property type="match status" value="1"/>
</dbReference>
<dbReference type="AlphaFoldDB" id="V4C4C1"/>
<dbReference type="KEGG" id="lgi:LOTGIDRAFT_174832"/>
<dbReference type="CTD" id="20242894"/>
<accession>V4C4C1</accession>
<dbReference type="PROSITE" id="PS50041">
    <property type="entry name" value="C_TYPE_LECTIN_2"/>
    <property type="match status" value="1"/>
</dbReference>
<dbReference type="Pfam" id="PF00059">
    <property type="entry name" value="Lectin_C"/>
    <property type="match status" value="1"/>
</dbReference>
<dbReference type="InterPro" id="IPR050111">
    <property type="entry name" value="C-type_lectin/snaclec_domain"/>
</dbReference>
<evidence type="ECO:0000259" key="3">
    <source>
        <dbReference type="PROSITE" id="PS50041"/>
    </source>
</evidence>
<keyword evidence="2" id="KW-0732">Signal</keyword>
<feature type="domain" description="Apple" evidence="4">
    <location>
        <begin position="10"/>
        <end position="101"/>
    </location>
</feature>
<dbReference type="OrthoDB" id="6119292at2759"/>
<dbReference type="GeneID" id="20242894"/>
<reference evidence="5 6" key="1">
    <citation type="journal article" date="2013" name="Nature">
        <title>Insights into bilaterian evolution from three spiralian genomes.</title>
        <authorList>
            <person name="Simakov O."/>
            <person name="Marletaz F."/>
            <person name="Cho S.J."/>
            <person name="Edsinger-Gonzales E."/>
            <person name="Havlak P."/>
            <person name="Hellsten U."/>
            <person name="Kuo D.H."/>
            <person name="Larsson T."/>
            <person name="Lv J."/>
            <person name="Arendt D."/>
            <person name="Savage R."/>
            <person name="Osoegawa K."/>
            <person name="de Jong P."/>
            <person name="Grimwood J."/>
            <person name="Chapman J.A."/>
            <person name="Shapiro H."/>
            <person name="Aerts A."/>
            <person name="Otillar R.P."/>
            <person name="Terry A.Y."/>
            <person name="Boore J.L."/>
            <person name="Grigoriev I.V."/>
            <person name="Lindberg D.R."/>
            <person name="Seaver E.C."/>
            <person name="Weisblat D.A."/>
            <person name="Putnam N.H."/>
            <person name="Rokhsar D.S."/>
        </authorList>
    </citation>
    <scope>NUCLEOTIDE SEQUENCE [LARGE SCALE GENOMIC DNA]</scope>
</reference>
<dbReference type="Pfam" id="PF00024">
    <property type="entry name" value="PAN_1"/>
    <property type="match status" value="1"/>
</dbReference>
<evidence type="ECO:0000256" key="2">
    <source>
        <dbReference type="SAM" id="SignalP"/>
    </source>
</evidence>
<dbReference type="EMBL" id="KB201460">
    <property type="protein sequence ID" value="ESO96379.1"/>
    <property type="molecule type" value="Genomic_DNA"/>
</dbReference>
<protein>
    <recommendedName>
        <fullName evidence="7">C-type lectin domain-containing protein</fullName>
    </recommendedName>
</protein>
<proteinExistence type="predicted"/>
<dbReference type="InterPro" id="IPR001304">
    <property type="entry name" value="C-type_lectin-like"/>
</dbReference>
<evidence type="ECO:0008006" key="7">
    <source>
        <dbReference type="Google" id="ProtNLM"/>
    </source>
</evidence>
<feature type="domain" description="C-type lectin" evidence="3">
    <location>
        <begin position="115"/>
        <end position="235"/>
    </location>
</feature>
<evidence type="ECO:0000256" key="1">
    <source>
        <dbReference type="ARBA" id="ARBA00023157"/>
    </source>
</evidence>
<organism evidence="5 6">
    <name type="scientific">Lottia gigantea</name>
    <name type="common">Giant owl limpet</name>
    <dbReference type="NCBI Taxonomy" id="225164"/>
    <lineage>
        <taxon>Eukaryota</taxon>
        <taxon>Metazoa</taxon>
        <taxon>Spiralia</taxon>
        <taxon>Lophotrochozoa</taxon>
        <taxon>Mollusca</taxon>
        <taxon>Gastropoda</taxon>
        <taxon>Patellogastropoda</taxon>
        <taxon>Lottioidea</taxon>
        <taxon>Lottiidae</taxon>
        <taxon>Lottia</taxon>
    </lineage>
</organism>
<feature type="chain" id="PRO_5004717883" description="C-type lectin domain-containing protein" evidence="2">
    <location>
        <begin position="19"/>
        <end position="242"/>
    </location>
</feature>
<dbReference type="InterPro" id="IPR016186">
    <property type="entry name" value="C-type_lectin-like/link_sf"/>
</dbReference>
<feature type="signal peptide" evidence="2">
    <location>
        <begin position="1"/>
        <end position="18"/>
    </location>
</feature>